<protein>
    <submittedName>
        <fullName evidence="1">Uncharacterized protein</fullName>
    </submittedName>
</protein>
<dbReference type="GO" id="GO:0009615">
    <property type="term" value="P:response to virus"/>
    <property type="evidence" value="ECO:0007669"/>
    <property type="project" value="TreeGrafter"/>
</dbReference>
<evidence type="ECO:0000313" key="2">
    <source>
        <dbReference type="Proteomes" id="UP001333110"/>
    </source>
</evidence>
<accession>A0AAN7S4N8</accession>
<proteinExistence type="predicted"/>
<dbReference type="Proteomes" id="UP001333110">
    <property type="component" value="Unassembled WGS sequence"/>
</dbReference>
<dbReference type="InterPro" id="IPR053270">
    <property type="entry name" value="Fv1_restriction_factor"/>
</dbReference>
<dbReference type="PANTHER" id="PTHR48195:SF1">
    <property type="entry name" value="RIKEN CDNA 2410002F23 GENE"/>
    <property type="match status" value="1"/>
</dbReference>
<sequence length="126" mass="14157">MDLQCTFSIIHIGNHVVIWLLRCWDNGASSLELEGKEGKQLGSISREGGIDKAIGKGAQALSLWRRLLSGVKERYLFKEDVICHAGKWTTMERGVQYMRELAVLEVTFGDLGNEQLSKDPYEVLCT</sequence>
<dbReference type="EMBL" id="JAUNZN010000002">
    <property type="protein sequence ID" value="KAK4828440.1"/>
    <property type="molecule type" value="Genomic_DNA"/>
</dbReference>
<evidence type="ECO:0000313" key="1">
    <source>
        <dbReference type="EMBL" id="KAK4828440.1"/>
    </source>
</evidence>
<name>A0AAN7S4N8_MYCAM</name>
<dbReference type="PANTHER" id="PTHR48195">
    <property type="entry name" value="FRIEND VIRUS SUSCEPTIBILITY PROTEIN 1"/>
    <property type="match status" value="1"/>
</dbReference>
<keyword evidence="2" id="KW-1185">Reference proteome</keyword>
<comment type="caution">
    <text evidence="1">The sequence shown here is derived from an EMBL/GenBank/DDBJ whole genome shotgun (WGS) entry which is preliminary data.</text>
</comment>
<reference evidence="1 2" key="1">
    <citation type="journal article" date="2023" name="J. Hered.">
        <title>Chromosome-level genome of the wood stork (Mycteria americana) provides insight into avian chromosome evolution.</title>
        <authorList>
            <person name="Flamio R. Jr."/>
            <person name="Ramstad K.M."/>
        </authorList>
    </citation>
    <scope>NUCLEOTIDE SEQUENCE [LARGE SCALE GENOMIC DNA]</scope>
    <source>
        <strain evidence="1">JAX WOST 10</strain>
    </source>
</reference>
<gene>
    <name evidence="1" type="ORF">QYF61_026597</name>
</gene>
<dbReference type="GO" id="GO:0005794">
    <property type="term" value="C:Golgi apparatus"/>
    <property type="evidence" value="ECO:0007669"/>
    <property type="project" value="TreeGrafter"/>
</dbReference>
<organism evidence="1 2">
    <name type="scientific">Mycteria americana</name>
    <name type="common">Wood stork</name>
    <dbReference type="NCBI Taxonomy" id="33587"/>
    <lineage>
        <taxon>Eukaryota</taxon>
        <taxon>Metazoa</taxon>
        <taxon>Chordata</taxon>
        <taxon>Craniata</taxon>
        <taxon>Vertebrata</taxon>
        <taxon>Euteleostomi</taxon>
        <taxon>Archelosauria</taxon>
        <taxon>Archosauria</taxon>
        <taxon>Dinosauria</taxon>
        <taxon>Saurischia</taxon>
        <taxon>Theropoda</taxon>
        <taxon>Coelurosauria</taxon>
        <taxon>Aves</taxon>
        <taxon>Neognathae</taxon>
        <taxon>Neoaves</taxon>
        <taxon>Aequornithes</taxon>
        <taxon>Ciconiiformes</taxon>
        <taxon>Ciconiidae</taxon>
        <taxon>Mycteria</taxon>
    </lineage>
</organism>
<dbReference type="AlphaFoldDB" id="A0AAN7S4N8"/>